<accession>A0A0E9X3Z8</accession>
<protein>
    <submittedName>
        <fullName evidence="1">Uncharacterized protein</fullName>
    </submittedName>
</protein>
<reference evidence="1" key="1">
    <citation type="submission" date="2014-11" db="EMBL/GenBank/DDBJ databases">
        <authorList>
            <person name="Amaro Gonzalez C."/>
        </authorList>
    </citation>
    <scope>NUCLEOTIDE SEQUENCE</scope>
</reference>
<dbReference type="AlphaFoldDB" id="A0A0E9X3Z8"/>
<dbReference type="EMBL" id="GBXM01011283">
    <property type="protein sequence ID" value="JAH97294.1"/>
    <property type="molecule type" value="Transcribed_RNA"/>
</dbReference>
<proteinExistence type="predicted"/>
<evidence type="ECO:0000313" key="1">
    <source>
        <dbReference type="EMBL" id="JAH97294.1"/>
    </source>
</evidence>
<reference evidence="1" key="2">
    <citation type="journal article" date="2015" name="Fish Shellfish Immunol.">
        <title>Early steps in the European eel (Anguilla anguilla)-Vibrio vulnificus interaction in the gills: Role of the RtxA13 toxin.</title>
        <authorList>
            <person name="Callol A."/>
            <person name="Pajuelo D."/>
            <person name="Ebbesson L."/>
            <person name="Teles M."/>
            <person name="MacKenzie S."/>
            <person name="Amaro C."/>
        </authorList>
    </citation>
    <scope>NUCLEOTIDE SEQUENCE</scope>
</reference>
<sequence>MGITAIARRSRAKSRSIMTRLTSTMKLHNHSDLQIASCFPRGTLTLKGICDTVCILMLSNEFTTLFVFTKCLCI</sequence>
<organism evidence="1">
    <name type="scientific">Anguilla anguilla</name>
    <name type="common">European freshwater eel</name>
    <name type="synonym">Muraena anguilla</name>
    <dbReference type="NCBI Taxonomy" id="7936"/>
    <lineage>
        <taxon>Eukaryota</taxon>
        <taxon>Metazoa</taxon>
        <taxon>Chordata</taxon>
        <taxon>Craniata</taxon>
        <taxon>Vertebrata</taxon>
        <taxon>Euteleostomi</taxon>
        <taxon>Actinopterygii</taxon>
        <taxon>Neopterygii</taxon>
        <taxon>Teleostei</taxon>
        <taxon>Anguilliformes</taxon>
        <taxon>Anguillidae</taxon>
        <taxon>Anguilla</taxon>
    </lineage>
</organism>
<name>A0A0E9X3Z8_ANGAN</name>